<dbReference type="RefSeq" id="WP_263250337.1">
    <property type="nucleotide sequence ID" value="NZ_BAABLT010000040.1"/>
</dbReference>
<keyword evidence="1" id="KW-0418">Kinase</keyword>
<evidence type="ECO:0000313" key="1">
    <source>
        <dbReference type="EMBL" id="MFD0921805.1"/>
    </source>
</evidence>
<evidence type="ECO:0000313" key="2">
    <source>
        <dbReference type="Proteomes" id="UP001597018"/>
    </source>
</evidence>
<dbReference type="PANTHER" id="PTHR21599">
    <property type="entry name" value="GLYCERATE KINASE"/>
    <property type="match status" value="1"/>
</dbReference>
<dbReference type="GO" id="GO:0016301">
    <property type="term" value="F:kinase activity"/>
    <property type="evidence" value="ECO:0007669"/>
    <property type="project" value="UniProtKB-KW"/>
</dbReference>
<keyword evidence="1" id="KW-0808">Transferase</keyword>
<dbReference type="InterPro" id="IPR004381">
    <property type="entry name" value="Glycerate_kinase"/>
</dbReference>
<dbReference type="Gene3D" id="3.90.1510.10">
    <property type="entry name" value="Glycerate kinase, domain 2"/>
    <property type="match status" value="1"/>
</dbReference>
<dbReference type="EMBL" id="JBHTIW010000015">
    <property type="protein sequence ID" value="MFD0921805.1"/>
    <property type="molecule type" value="Genomic_DNA"/>
</dbReference>
<dbReference type="PANTHER" id="PTHR21599:SF0">
    <property type="entry name" value="GLYCERATE KINASE"/>
    <property type="match status" value="1"/>
</dbReference>
<dbReference type="SUPFAM" id="SSF110738">
    <property type="entry name" value="Glycerate kinase I"/>
    <property type="match status" value="1"/>
</dbReference>
<accession>A0ABW3FUK8</accession>
<dbReference type="InterPro" id="IPR018193">
    <property type="entry name" value="Glyc_kinase_flavodox-like_fold"/>
</dbReference>
<proteinExistence type="predicted"/>
<name>A0ABW3FUK8_9PSEU</name>
<sequence length="206" mass="20855">MSSTATARTDLIPVEVTGPHGRPVRAEIGIAGTTAFVETAALNGDGDAPDPAHATSRGVGELITAALNRDVERVVVGADESTACDGGLGALRALGLRVQDASGALLEDTADLGRARRLDDGHLDPRLSEVDLVVEVDPEAVLCGPRGTARTSGSEHVEQLAAGMQIWADLLRRHSGTRLTDLPGGGTSGGLAAGFAAVLGARLAAA</sequence>
<dbReference type="InterPro" id="IPR036129">
    <property type="entry name" value="Glycerate_kinase_sf"/>
</dbReference>
<comment type="caution">
    <text evidence="1">The sequence shown here is derived from an EMBL/GenBank/DDBJ whole genome shotgun (WGS) entry which is preliminary data.</text>
</comment>
<reference evidence="2" key="1">
    <citation type="journal article" date="2019" name="Int. J. Syst. Evol. Microbiol.">
        <title>The Global Catalogue of Microorganisms (GCM) 10K type strain sequencing project: providing services to taxonomists for standard genome sequencing and annotation.</title>
        <authorList>
            <consortium name="The Broad Institute Genomics Platform"/>
            <consortium name="The Broad Institute Genome Sequencing Center for Infectious Disease"/>
            <person name="Wu L."/>
            <person name="Ma J."/>
        </authorList>
    </citation>
    <scope>NUCLEOTIDE SEQUENCE [LARGE SCALE GENOMIC DNA]</scope>
    <source>
        <strain evidence="2">CCUG 56401</strain>
    </source>
</reference>
<dbReference type="Pfam" id="PF02595">
    <property type="entry name" value="Gly_kinase"/>
    <property type="match status" value="1"/>
</dbReference>
<organism evidence="1 2">
    <name type="scientific">Saccharopolyspora rosea</name>
    <dbReference type="NCBI Taxonomy" id="524884"/>
    <lineage>
        <taxon>Bacteria</taxon>
        <taxon>Bacillati</taxon>
        <taxon>Actinomycetota</taxon>
        <taxon>Actinomycetes</taxon>
        <taxon>Pseudonocardiales</taxon>
        <taxon>Pseudonocardiaceae</taxon>
        <taxon>Saccharopolyspora</taxon>
    </lineage>
</organism>
<gene>
    <name evidence="1" type="ORF">ACFQ16_18840</name>
</gene>
<keyword evidence="2" id="KW-1185">Reference proteome</keyword>
<protein>
    <submittedName>
        <fullName evidence="1">Glycerate kinase</fullName>
    </submittedName>
</protein>
<dbReference type="Proteomes" id="UP001597018">
    <property type="component" value="Unassembled WGS sequence"/>
</dbReference>